<dbReference type="AlphaFoldDB" id="A0A024SN80"/>
<sequence>MFATAVRGPSSYGSDADDCRPSLFSVSLFGSDEKPSRLVDDNRGTRRTPLCVGPRRRAEYAKFNEELQLQLDSGSIGYAHLWAIFSPSTIVYSRTSDSLEIPTTSLVTYAGYKAPKEETGQHEPPFFHVRSNTVYFDGNELAFGSVETKIELFNGMAKISSLLCYPFKYHEHKEQLSSQLIERGRKLLPLRRRGANLKMFTGVAYRKFFDGKLDLQEDKISWFEFPVDGIGDVKWDGQAWEYLMLEEHAKELMRMSVTPHVSMSAPKLGGTGPGGRGAFNILLHGPSDTGKTLTVEALCDHLQVPLMKISVDTFMVAPEIISAAVIDQKMLEVCHRWGAILLVDDLPFLWSPEDTE</sequence>
<dbReference type="PANTHER" id="PTHR46411">
    <property type="entry name" value="FAMILY ATPASE, PUTATIVE-RELATED"/>
    <property type="match status" value="1"/>
</dbReference>
<dbReference type="Proteomes" id="UP000024376">
    <property type="component" value="Unassembled WGS sequence"/>
</dbReference>
<evidence type="ECO:0000259" key="1">
    <source>
        <dbReference type="Pfam" id="PF00004"/>
    </source>
</evidence>
<evidence type="ECO:0000313" key="3">
    <source>
        <dbReference type="EMBL" id="ETS06661.1"/>
    </source>
</evidence>
<dbReference type="Pfam" id="PF00004">
    <property type="entry name" value="AAA"/>
    <property type="match status" value="1"/>
</dbReference>
<dbReference type="EMBL" id="KI911139">
    <property type="protein sequence ID" value="ETS06661.1"/>
    <property type="molecule type" value="Genomic_DNA"/>
</dbReference>
<feature type="domain" description="ATPase AAA-type core" evidence="1">
    <location>
        <begin position="281"/>
        <end position="345"/>
    </location>
</feature>
<evidence type="ECO:0000259" key="2">
    <source>
        <dbReference type="Pfam" id="PF22942"/>
    </source>
</evidence>
<dbReference type="SUPFAM" id="SSF52540">
    <property type="entry name" value="P-loop containing nucleoside triphosphate hydrolases"/>
    <property type="match status" value="1"/>
</dbReference>
<dbReference type="GO" id="GO:0016887">
    <property type="term" value="F:ATP hydrolysis activity"/>
    <property type="evidence" value="ECO:0007669"/>
    <property type="project" value="InterPro"/>
</dbReference>
<accession>A0A024SN80</accession>
<dbReference type="InterPro" id="IPR003959">
    <property type="entry name" value="ATPase_AAA_core"/>
</dbReference>
<protein>
    <submittedName>
        <fullName evidence="3">Uncharacterized protein</fullName>
    </submittedName>
</protein>
<evidence type="ECO:0000313" key="4">
    <source>
        <dbReference type="Proteomes" id="UP000024376"/>
    </source>
</evidence>
<dbReference type="KEGG" id="trr:M419DRAFT_4928"/>
<dbReference type="InterPro" id="IPR054289">
    <property type="entry name" value="DUF7025"/>
</dbReference>
<dbReference type="GO" id="GO:0005524">
    <property type="term" value="F:ATP binding"/>
    <property type="evidence" value="ECO:0007669"/>
    <property type="project" value="InterPro"/>
</dbReference>
<dbReference type="InterPro" id="IPR027417">
    <property type="entry name" value="P-loop_NTPase"/>
</dbReference>
<name>A0A024SN80_HYPJR</name>
<dbReference type="Pfam" id="PF22942">
    <property type="entry name" value="DUF7025"/>
    <property type="match status" value="1"/>
</dbReference>
<gene>
    <name evidence="3" type="ORF">M419DRAFT_4928</name>
</gene>
<feature type="domain" description="DUF7025" evidence="2">
    <location>
        <begin position="68"/>
        <end position="171"/>
    </location>
</feature>
<organism evidence="3 4">
    <name type="scientific">Hypocrea jecorina (strain ATCC 56765 / BCRC 32924 / NRRL 11460 / Rut C-30)</name>
    <name type="common">Trichoderma reesei</name>
    <dbReference type="NCBI Taxonomy" id="1344414"/>
    <lineage>
        <taxon>Eukaryota</taxon>
        <taxon>Fungi</taxon>
        <taxon>Dikarya</taxon>
        <taxon>Ascomycota</taxon>
        <taxon>Pezizomycotina</taxon>
        <taxon>Sordariomycetes</taxon>
        <taxon>Hypocreomycetidae</taxon>
        <taxon>Hypocreales</taxon>
        <taxon>Hypocreaceae</taxon>
        <taxon>Trichoderma</taxon>
    </lineage>
</organism>
<proteinExistence type="predicted"/>
<dbReference type="OrthoDB" id="10042665at2759"/>
<dbReference type="HOGENOM" id="CLU_778875_0_0_1"/>
<reference evidence="4" key="1">
    <citation type="journal article" date="2013" name="Ind. Biotechnol.">
        <title>Comparative genomics analysis of Trichoderma reesei strains.</title>
        <authorList>
            <person name="Koike H."/>
            <person name="Aerts A."/>
            <person name="LaButti K."/>
            <person name="Grigoriev I.V."/>
            <person name="Baker S.E."/>
        </authorList>
    </citation>
    <scope>NUCLEOTIDE SEQUENCE [LARGE SCALE GENOMIC DNA]</scope>
    <source>
        <strain evidence="4">ATCC 56765 / BCRC 32924 / NRRL 11460 / Rut C-30</strain>
    </source>
</reference>
<dbReference type="Gene3D" id="3.40.50.300">
    <property type="entry name" value="P-loop containing nucleotide triphosphate hydrolases"/>
    <property type="match status" value="1"/>
</dbReference>
<dbReference type="PANTHER" id="PTHR46411:SF3">
    <property type="entry name" value="AAA+ ATPASE DOMAIN-CONTAINING PROTEIN"/>
    <property type="match status" value="1"/>
</dbReference>